<evidence type="ECO:0000256" key="4">
    <source>
        <dbReference type="ARBA" id="ARBA00021110"/>
    </source>
</evidence>
<evidence type="ECO:0000256" key="11">
    <source>
        <dbReference type="PIRNR" id="PIRNR016400"/>
    </source>
</evidence>
<evidence type="ECO:0000256" key="9">
    <source>
        <dbReference type="ARBA" id="ARBA00023136"/>
    </source>
</evidence>
<dbReference type="AlphaFoldDB" id="A0ABD2PFZ8"/>
<feature type="chain" id="PRO_5044855853" description="Translocon-associated protein subunit beta" evidence="13">
    <location>
        <begin position="19"/>
        <end position="192"/>
    </location>
</feature>
<evidence type="ECO:0000256" key="7">
    <source>
        <dbReference type="ARBA" id="ARBA00022824"/>
    </source>
</evidence>
<comment type="function">
    <text evidence="1 11">TRAP proteins are part of a complex whose function is to bind calcium to the ER membrane and thereby regulate the retention of ER resident proteins.</text>
</comment>
<proteinExistence type="inferred from homology"/>
<comment type="caution">
    <text evidence="14">The sequence shown here is derived from an EMBL/GenBank/DDBJ whole genome shotgun (WGS) entry which is preliminary data.</text>
</comment>
<comment type="subunit">
    <text evidence="11">Heterotetramer of TRAP-alpha, TRAP-beta, TRAP-delta and TRAP-gamma.</text>
</comment>
<evidence type="ECO:0000256" key="2">
    <source>
        <dbReference type="ARBA" id="ARBA00004115"/>
    </source>
</evidence>
<dbReference type="PANTHER" id="PTHR12861:SF3">
    <property type="entry name" value="TRANSLOCON-ASSOCIATED PROTEIN SUBUNIT BETA"/>
    <property type="match status" value="1"/>
</dbReference>
<dbReference type="InterPro" id="IPR008856">
    <property type="entry name" value="TRAP_beta"/>
</dbReference>
<evidence type="ECO:0000313" key="14">
    <source>
        <dbReference type="EMBL" id="KAL3289581.1"/>
    </source>
</evidence>
<dbReference type="PANTHER" id="PTHR12861">
    <property type="entry name" value="TRANSLOCON-ASSOCIATED PROTEIN, BETA SUBUNIT PRECURSOR TRAP-BETA SIGNAL SEQUENCE RECEPTOR BETA SUBUNIT"/>
    <property type="match status" value="1"/>
</dbReference>
<evidence type="ECO:0000256" key="8">
    <source>
        <dbReference type="ARBA" id="ARBA00022989"/>
    </source>
</evidence>
<dbReference type="Proteomes" id="UP001516400">
    <property type="component" value="Unassembled WGS sequence"/>
</dbReference>
<comment type="subcellular location">
    <subcellularLocation>
        <location evidence="2">Endoplasmic reticulum membrane</location>
        <topology evidence="2">Single-pass type I membrane protein</topology>
    </subcellularLocation>
</comment>
<organism evidence="14 15">
    <name type="scientific">Cryptolaemus montrouzieri</name>
    <dbReference type="NCBI Taxonomy" id="559131"/>
    <lineage>
        <taxon>Eukaryota</taxon>
        <taxon>Metazoa</taxon>
        <taxon>Ecdysozoa</taxon>
        <taxon>Arthropoda</taxon>
        <taxon>Hexapoda</taxon>
        <taxon>Insecta</taxon>
        <taxon>Pterygota</taxon>
        <taxon>Neoptera</taxon>
        <taxon>Endopterygota</taxon>
        <taxon>Coleoptera</taxon>
        <taxon>Polyphaga</taxon>
        <taxon>Cucujiformia</taxon>
        <taxon>Coccinelloidea</taxon>
        <taxon>Coccinellidae</taxon>
        <taxon>Scymninae</taxon>
        <taxon>Scymnini</taxon>
        <taxon>Cryptolaemus</taxon>
    </lineage>
</organism>
<keyword evidence="9 11" id="KW-0472">Membrane</keyword>
<evidence type="ECO:0000256" key="3">
    <source>
        <dbReference type="ARBA" id="ARBA00005610"/>
    </source>
</evidence>
<keyword evidence="5 12" id="KW-0812">Transmembrane</keyword>
<evidence type="ECO:0000256" key="10">
    <source>
        <dbReference type="ARBA" id="ARBA00023180"/>
    </source>
</evidence>
<evidence type="ECO:0000256" key="12">
    <source>
        <dbReference type="SAM" id="Phobius"/>
    </source>
</evidence>
<accession>A0ABD2PFZ8</accession>
<evidence type="ECO:0000256" key="1">
    <source>
        <dbReference type="ARBA" id="ARBA00002838"/>
    </source>
</evidence>
<keyword evidence="15" id="KW-1185">Reference proteome</keyword>
<comment type="similarity">
    <text evidence="3 11">Belongs to the TRAP-beta family.</text>
</comment>
<keyword evidence="7 11" id="KW-0256">Endoplasmic reticulum</keyword>
<evidence type="ECO:0000256" key="13">
    <source>
        <dbReference type="SAM" id="SignalP"/>
    </source>
</evidence>
<dbReference type="EMBL" id="JABFTP020000186">
    <property type="protein sequence ID" value="KAL3289581.1"/>
    <property type="molecule type" value="Genomic_DNA"/>
</dbReference>
<gene>
    <name evidence="14" type="ORF">HHI36_022995</name>
</gene>
<reference evidence="14 15" key="1">
    <citation type="journal article" date="2021" name="BMC Biol.">
        <title>Horizontally acquired antibacterial genes associated with adaptive radiation of ladybird beetles.</title>
        <authorList>
            <person name="Li H.S."/>
            <person name="Tang X.F."/>
            <person name="Huang Y.H."/>
            <person name="Xu Z.Y."/>
            <person name="Chen M.L."/>
            <person name="Du X.Y."/>
            <person name="Qiu B.Y."/>
            <person name="Chen P.T."/>
            <person name="Zhang W."/>
            <person name="Slipinski A."/>
            <person name="Escalona H.E."/>
            <person name="Waterhouse R.M."/>
            <person name="Zwick A."/>
            <person name="Pang H."/>
        </authorList>
    </citation>
    <scope>NUCLEOTIDE SEQUENCE [LARGE SCALE GENOMIC DNA]</scope>
    <source>
        <strain evidence="14">SYSU2018</strain>
    </source>
</reference>
<feature type="signal peptide" evidence="13">
    <location>
        <begin position="1"/>
        <end position="18"/>
    </location>
</feature>
<dbReference type="Pfam" id="PF05753">
    <property type="entry name" value="TRAP_beta"/>
    <property type="match status" value="1"/>
</dbReference>
<dbReference type="GO" id="GO:0005789">
    <property type="term" value="C:endoplasmic reticulum membrane"/>
    <property type="evidence" value="ECO:0007669"/>
    <property type="project" value="UniProtKB-SubCell"/>
</dbReference>
<evidence type="ECO:0000256" key="6">
    <source>
        <dbReference type="ARBA" id="ARBA00022729"/>
    </source>
</evidence>
<keyword evidence="8 12" id="KW-1133">Transmembrane helix</keyword>
<sequence length="192" mass="21473">MWKSYLLLFFGVFALAHCETGEETGPKLLVSKQILNKYLVETKDIEIKYTIFNIGSSAAVGVTLTDNTFHPDVFDVAGGYLFAEFARVPPQSNVSHVVVVRPKSFGYFNFTSAEVQYKSSDESSAVQVSFSSEPGEGGIIAFKDFDKKFSSHCWDWLAFALMTTPSLAIPLVLWYSSKSKYEKLAKPNKKQH</sequence>
<evidence type="ECO:0000256" key="5">
    <source>
        <dbReference type="ARBA" id="ARBA00022692"/>
    </source>
</evidence>
<evidence type="ECO:0000313" key="15">
    <source>
        <dbReference type="Proteomes" id="UP001516400"/>
    </source>
</evidence>
<name>A0ABD2PFZ8_9CUCU</name>
<dbReference type="PIRSF" id="PIRSF016400">
    <property type="entry name" value="TRAP_beta"/>
    <property type="match status" value="1"/>
</dbReference>
<keyword evidence="6 13" id="KW-0732">Signal</keyword>
<protein>
    <recommendedName>
        <fullName evidence="4 11">Translocon-associated protein subunit beta</fullName>
        <shortName evidence="11">TRAP-beta</shortName>
    </recommendedName>
    <alternativeName>
        <fullName evidence="11">Signal sequence receptor subunit beta</fullName>
    </alternativeName>
</protein>
<feature type="transmembrane region" description="Helical" evidence="12">
    <location>
        <begin position="156"/>
        <end position="176"/>
    </location>
</feature>
<keyword evidence="10" id="KW-0325">Glycoprotein</keyword>